<dbReference type="AlphaFoldDB" id="A0A8D5A565"/>
<dbReference type="PANTHER" id="PTHR38471">
    <property type="entry name" value="FOUR HELIX BUNDLE PROTEIN"/>
    <property type="match status" value="1"/>
</dbReference>
<dbReference type="KEGG" id="dho:Dia5BBH33_15640"/>
<dbReference type="RefSeq" id="WP_143332708.1">
    <property type="nucleotide sequence ID" value="NZ_AP019697.1"/>
</dbReference>
<dbReference type="PANTHER" id="PTHR38471:SF2">
    <property type="entry name" value="FOUR HELIX BUNDLE PROTEIN"/>
    <property type="match status" value="1"/>
</dbReference>
<dbReference type="Proteomes" id="UP000320585">
    <property type="component" value="Chromosome"/>
</dbReference>
<dbReference type="InterPro" id="IPR036583">
    <property type="entry name" value="23S_rRNA_IVS_sf"/>
</dbReference>
<dbReference type="CDD" id="cd16377">
    <property type="entry name" value="23S_rRNA_IVP_like"/>
    <property type="match status" value="1"/>
</dbReference>
<dbReference type="GeneID" id="92716786"/>
<evidence type="ECO:0000313" key="2">
    <source>
        <dbReference type="Proteomes" id="UP000320585"/>
    </source>
</evidence>
<sequence>MTDYKDLIVWQKSMELARIIYRLTSRFPRDEVFGLTNQIRRAVVSIPSNIAEGFGRGSDREFIHFLRIAKGSAAEVETQILISEDLHYVSPDDAQTALSLCDEILRMLGTMIVKIGKRIGK</sequence>
<gene>
    <name evidence="1" type="ORF">Dia5BBH33_15640</name>
</gene>
<dbReference type="EMBL" id="AP019697">
    <property type="protein sequence ID" value="BBK25629.1"/>
    <property type="molecule type" value="Genomic_DNA"/>
</dbReference>
<accession>A0A8D5A565</accession>
<dbReference type="OrthoDB" id="160990at2"/>
<dbReference type="Pfam" id="PF05635">
    <property type="entry name" value="23S_rRNA_IVP"/>
    <property type="match status" value="1"/>
</dbReference>
<dbReference type="NCBIfam" id="TIGR02436">
    <property type="entry name" value="four helix bundle protein"/>
    <property type="match status" value="1"/>
</dbReference>
<dbReference type="SUPFAM" id="SSF158446">
    <property type="entry name" value="IVS-encoded protein-like"/>
    <property type="match status" value="1"/>
</dbReference>
<name>A0A8D5A565_9FIRM</name>
<keyword evidence="2" id="KW-1185">Reference proteome</keyword>
<dbReference type="InterPro" id="IPR012657">
    <property type="entry name" value="23S_rRNA-intervening_sequence"/>
</dbReference>
<reference evidence="2" key="1">
    <citation type="submission" date="2019-05" db="EMBL/GenBank/DDBJ databases">
        <title>Complete genome sequencing of Dialister sp. strain 5BBH33.</title>
        <authorList>
            <person name="Sakamoto M."/>
            <person name="Murakami T."/>
            <person name="Mori H."/>
        </authorList>
    </citation>
    <scope>NUCLEOTIDE SEQUENCE [LARGE SCALE GENOMIC DNA]</scope>
    <source>
        <strain evidence="2">5BBH33</strain>
    </source>
</reference>
<dbReference type="NCBIfam" id="NF008911">
    <property type="entry name" value="PRK12275.1-2"/>
    <property type="match status" value="1"/>
</dbReference>
<dbReference type="Gene3D" id="1.20.1440.60">
    <property type="entry name" value="23S rRNA-intervening sequence"/>
    <property type="match status" value="1"/>
</dbReference>
<proteinExistence type="predicted"/>
<protein>
    <submittedName>
        <fullName evidence="1">Four helix bundle protein</fullName>
    </submittedName>
</protein>
<evidence type="ECO:0000313" key="1">
    <source>
        <dbReference type="EMBL" id="BBK25629.1"/>
    </source>
</evidence>
<organism evidence="1 2">
    <name type="scientific">Dialister hominis</name>
    <dbReference type="NCBI Taxonomy" id="2582419"/>
    <lineage>
        <taxon>Bacteria</taxon>
        <taxon>Bacillati</taxon>
        <taxon>Bacillota</taxon>
        <taxon>Negativicutes</taxon>
        <taxon>Veillonellales</taxon>
        <taxon>Veillonellaceae</taxon>
        <taxon>Dialister</taxon>
    </lineage>
</organism>